<proteinExistence type="predicted"/>
<sequence length="139" mass="15908">MKSIILTFTFIFSFVFSFSQDKNTQNITVTISNIKSDKGKAILTLHNENTFMVTEGIQNIESNIENGKIIVTFKNVSPGTYAIMAMHDENDNKKMDFSTNRMPLEDYGMSNNPINYGPPQFNDAKFKVENKDLEMRITF</sequence>
<dbReference type="InterPro" id="IPR018673">
    <property type="entry name" value="DUF2141"/>
</dbReference>
<name>A0AAC9PW56_9FLAO</name>
<protein>
    <recommendedName>
        <fullName evidence="3">DUF2141 domain-containing protein</fullName>
    </recommendedName>
</protein>
<dbReference type="AlphaFoldDB" id="A0AAC9PW56"/>
<dbReference type="KEGG" id="lvn:BWR22_05335"/>
<dbReference type="Pfam" id="PF09912">
    <property type="entry name" value="DUF2141"/>
    <property type="match status" value="1"/>
</dbReference>
<organism evidence="1 2">
    <name type="scientific">Lacinutrix venerupis</name>
    <dbReference type="NCBI Taxonomy" id="1486034"/>
    <lineage>
        <taxon>Bacteria</taxon>
        <taxon>Pseudomonadati</taxon>
        <taxon>Bacteroidota</taxon>
        <taxon>Flavobacteriia</taxon>
        <taxon>Flavobacteriales</taxon>
        <taxon>Flavobacteriaceae</taxon>
        <taxon>Lacinutrix</taxon>
    </lineage>
</organism>
<dbReference type="EMBL" id="CP019352">
    <property type="protein sequence ID" value="APX99755.1"/>
    <property type="molecule type" value="Genomic_DNA"/>
</dbReference>
<evidence type="ECO:0000313" key="2">
    <source>
        <dbReference type="Proteomes" id="UP000187506"/>
    </source>
</evidence>
<evidence type="ECO:0008006" key="3">
    <source>
        <dbReference type="Google" id="ProtNLM"/>
    </source>
</evidence>
<accession>A0AAC9PW56</accession>
<evidence type="ECO:0000313" key="1">
    <source>
        <dbReference type="EMBL" id="APX99755.1"/>
    </source>
</evidence>
<dbReference type="RefSeq" id="WP_076732382.1">
    <property type="nucleotide sequence ID" value="NZ_CP019352.1"/>
</dbReference>
<dbReference type="Proteomes" id="UP000187506">
    <property type="component" value="Chromosome"/>
</dbReference>
<gene>
    <name evidence="1" type="ORF">BWR22_05335</name>
</gene>
<reference evidence="1 2" key="1">
    <citation type="submission" date="2017-01" db="EMBL/GenBank/DDBJ databases">
        <title>Complete genome of Lacinutrix venerupis DOK2-8 isolated from seawater in Dokdo.</title>
        <authorList>
            <person name="Chi W.-J."/>
            <person name="Kim J.H."/>
        </authorList>
    </citation>
    <scope>NUCLEOTIDE SEQUENCE [LARGE SCALE GENOMIC DNA]</scope>
    <source>
        <strain evidence="1 2">DOK2-8</strain>
    </source>
</reference>
<keyword evidence="2" id="KW-1185">Reference proteome</keyword>